<dbReference type="PROSITE" id="PS00211">
    <property type="entry name" value="ABC_TRANSPORTER_1"/>
    <property type="match status" value="1"/>
</dbReference>
<protein>
    <submittedName>
        <fullName evidence="6">ABC transporter ATP-binding protein</fullName>
    </submittedName>
</protein>
<sequence>MAHPKMDSPFLQVNDVCKSFRLDHQTVEVLKGIHLTLRRREMLAMIGASGAGKSTFLHILGTLDRPTTGTVLFEGQDVFRLSETELATFRNRRIGFVFQFHHLLPEFTALENTFLPALMQNRPKQEMLQEAKALLSDVGLGHRLHHKPGELSGGEQQRVAVARALIQSPDLVLADEPTGNLDTHTGETIFELLKTLNQKRGTAFVIVTHNERLAEQADRVIHMVDGKIAGEPDS</sequence>
<dbReference type="InterPro" id="IPR017871">
    <property type="entry name" value="ABC_transporter-like_CS"/>
</dbReference>
<dbReference type="InterPro" id="IPR015854">
    <property type="entry name" value="ABC_transpr_LolD-like"/>
</dbReference>
<evidence type="ECO:0000259" key="5">
    <source>
        <dbReference type="PROSITE" id="PS50893"/>
    </source>
</evidence>
<keyword evidence="7" id="KW-1185">Reference proteome</keyword>
<dbReference type="InterPro" id="IPR003593">
    <property type="entry name" value="AAA+_ATPase"/>
</dbReference>
<keyword evidence="2" id="KW-0813">Transport</keyword>
<dbReference type="PANTHER" id="PTHR24220:SF689">
    <property type="entry name" value="LIPOPROTEIN-RELEASING SYSTEM ATP-BINDING PROTEIN LOLD"/>
    <property type="match status" value="1"/>
</dbReference>
<name>A0ABU3KAU3_9BACT</name>
<dbReference type="Proteomes" id="UP001250932">
    <property type="component" value="Unassembled WGS sequence"/>
</dbReference>
<keyword evidence="3" id="KW-0547">Nucleotide-binding</keyword>
<dbReference type="PANTHER" id="PTHR24220">
    <property type="entry name" value="IMPORT ATP-BINDING PROTEIN"/>
    <property type="match status" value="1"/>
</dbReference>
<dbReference type="SMART" id="SM00382">
    <property type="entry name" value="AAA"/>
    <property type="match status" value="1"/>
</dbReference>
<keyword evidence="4 6" id="KW-0067">ATP-binding</keyword>
<dbReference type="InterPro" id="IPR017911">
    <property type="entry name" value="MacB-like_ATP-bd"/>
</dbReference>
<dbReference type="SUPFAM" id="SSF52540">
    <property type="entry name" value="P-loop containing nucleoside triphosphate hydrolases"/>
    <property type="match status" value="1"/>
</dbReference>
<reference evidence="6 7" key="1">
    <citation type="journal article" date="2023" name="ISME J.">
        <title>Cultivation and genomic characterization of novel and ubiquitous marine nitrite-oxidizing bacteria from the Nitrospirales.</title>
        <authorList>
            <person name="Mueller A.J."/>
            <person name="Daebeler A."/>
            <person name="Herbold C.W."/>
            <person name="Kirkegaard R.H."/>
            <person name="Daims H."/>
        </authorList>
    </citation>
    <scope>NUCLEOTIDE SEQUENCE [LARGE SCALE GENOMIC DNA]</scope>
    <source>
        <strain evidence="6 7">EB</strain>
    </source>
</reference>
<organism evidence="6 7">
    <name type="scientific">Candidatus Nitronereus thalassa</name>
    <dbReference type="NCBI Taxonomy" id="3020898"/>
    <lineage>
        <taxon>Bacteria</taxon>
        <taxon>Pseudomonadati</taxon>
        <taxon>Nitrospirota</taxon>
        <taxon>Nitrospiria</taxon>
        <taxon>Nitrospirales</taxon>
        <taxon>Nitrospiraceae</taxon>
        <taxon>Candidatus Nitronereus</taxon>
    </lineage>
</organism>
<dbReference type="Gene3D" id="3.40.50.300">
    <property type="entry name" value="P-loop containing nucleotide triphosphate hydrolases"/>
    <property type="match status" value="1"/>
</dbReference>
<proteinExistence type="inferred from homology"/>
<evidence type="ECO:0000256" key="4">
    <source>
        <dbReference type="ARBA" id="ARBA00022840"/>
    </source>
</evidence>
<dbReference type="Pfam" id="PF00005">
    <property type="entry name" value="ABC_tran"/>
    <property type="match status" value="1"/>
</dbReference>
<feature type="domain" description="ABC transporter" evidence="5">
    <location>
        <begin position="11"/>
        <end position="234"/>
    </location>
</feature>
<comment type="caution">
    <text evidence="6">The sequence shown here is derived from an EMBL/GenBank/DDBJ whole genome shotgun (WGS) entry which is preliminary data.</text>
</comment>
<dbReference type="CDD" id="cd03255">
    <property type="entry name" value="ABC_MJ0796_LolCDE_FtsE"/>
    <property type="match status" value="1"/>
</dbReference>
<evidence type="ECO:0000256" key="2">
    <source>
        <dbReference type="ARBA" id="ARBA00022448"/>
    </source>
</evidence>
<dbReference type="EMBL" id="JAQOUE010000001">
    <property type="protein sequence ID" value="MDT7043519.1"/>
    <property type="molecule type" value="Genomic_DNA"/>
</dbReference>
<evidence type="ECO:0000313" key="6">
    <source>
        <dbReference type="EMBL" id="MDT7043519.1"/>
    </source>
</evidence>
<gene>
    <name evidence="6" type="ORF">PPG34_14265</name>
</gene>
<dbReference type="GO" id="GO:0005524">
    <property type="term" value="F:ATP binding"/>
    <property type="evidence" value="ECO:0007669"/>
    <property type="project" value="UniProtKB-KW"/>
</dbReference>
<dbReference type="InterPro" id="IPR003439">
    <property type="entry name" value="ABC_transporter-like_ATP-bd"/>
</dbReference>
<evidence type="ECO:0000256" key="3">
    <source>
        <dbReference type="ARBA" id="ARBA00022741"/>
    </source>
</evidence>
<dbReference type="RefSeq" id="WP_313834086.1">
    <property type="nucleotide sequence ID" value="NZ_JAQOUE010000001.1"/>
</dbReference>
<evidence type="ECO:0000256" key="1">
    <source>
        <dbReference type="ARBA" id="ARBA00005417"/>
    </source>
</evidence>
<accession>A0ABU3KAU3</accession>
<dbReference type="PROSITE" id="PS50893">
    <property type="entry name" value="ABC_TRANSPORTER_2"/>
    <property type="match status" value="1"/>
</dbReference>
<dbReference type="InterPro" id="IPR027417">
    <property type="entry name" value="P-loop_NTPase"/>
</dbReference>
<evidence type="ECO:0000313" key="7">
    <source>
        <dbReference type="Proteomes" id="UP001250932"/>
    </source>
</evidence>
<comment type="similarity">
    <text evidence="1">Belongs to the ABC transporter superfamily.</text>
</comment>